<accession>A0A840AE10</accession>
<evidence type="ECO:0000313" key="1">
    <source>
        <dbReference type="EMBL" id="MBB3899859.1"/>
    </source>
</evidence>
<dbReference type="Gene3D" id="3.30.1330.40">
    <property type="entry name" value="RutC-like"/>
    <property type="match status" value="1"/>
</dbReference>
<dbReference type="PANTHER" id="PTHR47328">
    <property type="match status" value="1"/>
</dbReference>
<dbReference type="Pfam" id="PF01042">
    <property type="entry name" value="Ribonuc_L-PSP"/>
    <property type="match status" value="1"/>
</dbReference>
<proteinExistence type="predicted"/>
<sequence length="116" mass="12269">MIQRLAEEGRLSGAVVHGGLVYLAGQVADDATLDAEGQTADILRQIDALLAEAGTSKKNLLSVQIILADIRDAPAMNRAWDAWLDPTAKPARMTIQAPLVDPAWRVEITGIAAIAG</sequence>
<dbReference type="InterPro" id="IPR035709">
    <property type="entry name" value="YoaB-like"/>
</dbReference>
<dbReference type="CDD" id="cd06150">
    <property type="entry name" value="YjgF_YER057c_UK114_like_2"/>
    <property type="match status" value="1"/>
</dbReference>
<reference evidence="1 2" key="1">
    <citation type="submission" date="2020-08" db="EMBL/GenBank/DDBJ databases">
        <title>Genomic Encyclopedia of Type Strains, Phase IV (KMG-IV): sequencing the most valuable type-strain genomes for metagenomic binning, comparative biology and taxonomic classification.</title>
        <authorList>
            <person name="Goeker M."/>
        </authorList>
    </citation>
    <scope>NUCLEOTIDE SEQUENCE [LARGE SCALE GENOMIC DNA]</scope>
    <source>
        <strain evidence="1 2">DSM 19979</strain>
    </source>
</reference>
<keyword evidence="2" id="KW-1185">Reference proteome</keyword>
<dbReference type="EMBL" id="JACIDJ010000006">
    <property type="protein sequence ID" value="MBB3899859.1"/>
    <property type="molecule type" value="Genomic_DNA"/>
</dbReference>
<dbReference type="InterPro" id="IPR006175">
    <property type="entry name" value="YjgF/YER057c/UK114"/>
</dbReference>
<dbReference type="AlphaFoldDB" id="A0A840AE10"/>
<name>A0A840AE10_9PROT</name>
<comment type="caution">
    <text evidence="1">The sequence shown here is derived from an EMBL/GenBank/DDBJ whole genome shotgun (WGS) entry which is preliminary data.</text>
</comment>
<dbReference type="Proteomes" id="UP000553193">
    <property type="component" value="Unassembled WGS sequence"/>
</dbReference>
<dbReference type="InterPro" id="IPR035959">
    <property type="entry name" value="RutC-like_sf"/>
</dbReference>
<dbReference type="RefSeq" id="WP_184386000.1">
    <property type="nucleotide sequence ID" value="NZ_JACIDJ010000006.1"/>
</dbReference>
<gene>
    <name evidence="1" type="ORF">GGQ83_003319</name>
</gene>
<dbReference type="SUPFAM" id="SSF55298">
    <property type="entry name" value="YjgF-like"/>
    <property type="match status" value="1"/>
</dbReference>
<organism evidence="1 2">
    <name type="scientific">Roseococcus suduntuyensis</name>
    <dbReference type="NCBI Taxonomy" id="455361"/>
    <lineage>
        <taxon>Bacteria</taxon>
        <taxon>Pseudomonadati</taxon>
        <taxon>Pseudomonadota</taxon>
        <taxon>Alphaproteobacteria</taxon>
        <taxon>Acetobacterales</taxon>
        <taxon>Roseomonadaceae</taxon>
        <taxon>Roseococcus</taxon>
    </lineage>
</organism>
<dbReference type="PANTHER" id="PTHR47328:SF1">
    <property type="entry name" value="RUTC FAMILY PROTEIN YOAB"/>
    <property type="match status" value="1"/>
</dbReference>
<protein>
    <submittedName>
        <fullName evidence="1">Enamine deaminase RidA (YjgF/YER057c/UK114 family)</fullName>
    </submittedName>
</protein>
<evidence type="ECO:0000313" key="2">
    <source>
        <dbReference type="Proteomes" id="UP000553193"/>
    </source>
</evidence>